<dbReference type="PANTHER" id="PTHR46310">
    <property type="entry name" value="AMIDASE 1"/>
    <property type="match status" value="1"/>
</dbReference>
<dbReference type="AlphaFoldDB" id="A0A9P8NXQ8"/>
<dbReference type="Proteomes" id="UP000769157">
    <property type="component" value="Unassembled WGS sequence"/>
</dbReference>
<evidence type="ECO:0000313" key="3">
    <source>
        <dbReference type="EMBL" id="KAH3661435.1"/>
    </source>
</evidence>
<feature type="domain" description="Scytalone dehydratase-like protein Arp1 N-terminal" evidence="2">
    <location>
        <begin position="51"/>
        <end position="144"/>
    </location>
</feature>
<reference evidence="3" key="1">
    <citation type="journal article" date="2021" name="Open Biol.">
        <title>Shared evolutionary footprints suggest mitochondrial oxidative damage underlies multiple complex I losses in fungi.</title>
        <authorList>
            <person name="Schikora-Tamarit M.A."/>
            <person name="Marcet-Houben M."/>
            <person name="Nosek J."/>
            <person name="Gabaldon T."/>
        </authorList>
    </citation>
    <scope>NUCLEOTIDE SEQUENCE</scope>
    <source>
        <strain evidence="3">CBS6075</strain>
    </source>
</reference>
<dbReference type="GeneID" id="70238806"/>
<dbReference type="PANTHER" id="PTHR46310:SF7">
    <property type="entry name" value="AMIDASE 1"/>
    <property type="match status" value="1"/>
</dbReference>
<evidence type="ECO:0008006" key="5">
    <source>
        <dbReference type="Google" id="ProtNLM"/>
    </source>
</evidence>
<gene>
    <name evidence="3" type="ORF">OGAPHI_006842</name>
</gene>
<dbReference type="EMBL" id="JAEUBE010000487">
    <property type="protein sequence ID" value="KAH3661435.1"/>
    <property type="molecule type" value="Genomic_DNA"/>
</dbReference>
<feature type="domain" description="Amidase" evidence="1">
    <location>
        <begin position="189"/>
        <end position="368"/>
    </location>
</feature>
<keyword evidence="4" id="KW-1185">Reference proteome</keyword>
<dbReference type="OrthoDB" id="5423360at2759"/>
<accession>A0A9P8NXQ8</accession>
<organism evidence="3 4">
    <name type="scientific">Ogataea philodendri</name>
    <dbReference type="NCBI Taxonomy" id="1378263"/>
    <lineage>
        <taxon>Eukaryota</taxon>
        <taxon>Fungi</taxon>
        <taxon>Dikarya</taxon>
        <taxon>Ascomycota</taxon>
        <taxon>Saccharomycotina</taxon>
        <taxon>Pichiomycetes</taxon>
        <taxon>Pichiales</taxon>
        <taxon>Pichiaceae</taxon>
        <taxon>Ogataea</taxon>
    </lineage>
</organism>
<dbReference type="Pfam" id="PF01425">
    <property type="entry name" value="Amidase"/>
    <property type="match status" value="1"/>
</dbReference>
<reference evidence="3" key="2">
    <citation type="submission" date="2021-01" db="EMBL/GenBank/DDBJ databases">
        <authorList>
            <person name="Schikora-Tamarit M.A."/>
        </authorList>
    </citation>
    <scope>NUCLEOTIDE SEQUENCE</scope>
    <source>
        <strain evidence="3">CBS6075</strain>
    </source>
</reference>
<protein>
    <recommendedName>
        <fullName evidence="5">Amidase domain-containing protein</fullName>
    </recommendedName>
</protein>
<sequence length="623" mass="68612">MLVLVLLLSVASALSVSKQVKLGNISYYVPDTPWKTFTEYELSPLFGELKPSFLFPLTVLNETSLNYSVVQTLSDDFSEKDDVFSEFFLENIFLNSGDSVSSTKNHSLSGFNVSSVSTLSTALPNGPYFASYLDGVVSVFPAYRLYADTHAAFQIGIVPSGDGFMALPAGVEVAHAQTIAVPSRLYYTPTDEQPLAGFRIGVKDLYDIAGIKTGGSSRHYYDVYDPANATCPSIQRLIDLGAVIVGKLKLTQFANGETATADYVDYHAPFNPRGDGYQSPSSSSCGSGAAEAAYDWLDVTIGSDTGCSVRCPASAQGIFGLRPTFDAITLEGVIPMNDVMDTAGYLTRTAEMFRIVGEAWYAENANISTDYIDFPTTVYTFEGNNTNYIENEVSEDALNIFYDFVDEVTEFLNGTHEKLNLFDEFDKTGEDILDVFNHTWSGLAGYYQYVHVWEPFAHDYQQKFNNDTPFLDPVPKFRWDWGYFNLTEEGYNKALDNKQLFDDWWNENVTASDPDTCSSSLYIYLTNGGATTYRNKYLKAPSETGLSGFSELYISSFARTPEAVVPLAELPYNSTITLTEKYLPVAAAIGAAPGCDFMVLDLIEQLTIAGIINDVAAGPQMYP</sequence>
<dbReference type="InterPro" id="IPR058329">
    <property type="entry name" value="Arp1_N"/>
</dbReference>
<dbReference type="RefSeq" id="XP_046058559.1">
    <property type="nucleotide sequence ID" value="XM_046208171.1"/>
</dbReference>
<proteinExistence type="predicted"/>
<name>A0A9P8NXQ8_9ASCO</name>
<dbReference type="InterPro" id="IPR036928">
    <property type="entry name" value="AS_sf"/>
</dbReference>
<comment type="caution">
    <text evidence="3">The sequence shown here is derived from an EMBL/GenBank/DDBJ whole genome shotgun (WGS) entry which is preliminary data.</text>
</comment>
<dbReference type="InterPro" id="IPR023631">
    <property type="entry name" value="Amidase_dom"/>
</dbReference>
<evidence type="ECO:0000259" key="2">
    <source>
        <dbReference type="Pfam" id="PF26053"/>
    </source>
</evidence>
<dbReference type="Pfam" id="PF26053">
    <property type="entry name" value="DUF8016"/>
    <property type="match status" value="1"/>
</dbReference>
<evidence type="ECO:0000259" key="1">
    <source>
        <dbReference type="Pfam" id="PF01425"/>
    </source>
</evidence>
<dbReference type="SUPFAM" id="SSF75304">
    <property type="entry name" value="Amidase signature (AS) enzymes"/>
    <property type="match status" value="1"/>
</dbReference>
<dbReference type="Gene3D" id="3.90.1300.10">
    <property type="entry name" value="Amidase signature (AS) domain"/>
    <property type="match status" value="1"/>
</dbReference>
<evidence type="ECO:0000313" key="4">
    <source>
        <dbReference type="Proteomes" id="UP000769157"/>
    </source>
</evidence>